<evidence type="ECO:0000256" key="2">
    <source>
        <dbReference type="ARBA" id="ARBA00024325"/>
    </source>
</evidence>
<evidence type="ECO:0000256" key="1">
    <source>
        <dbReference type="ARBA" id="ARBA00022969"/>
    </source>
</evidence>
<keyword evidence="1" id="KW-0749">Sporulation</keyword>
<keyword evidence="4" id="KW-0167">Capsid protein</keyword>
<comment type="similarity">
    <text evidence="3">Belongs to the CotF family.</text>
</comment>
<name>A0ABS1T7U9_9CLOT</name>
<dbReference type="Proteomes" id="UP000632377">
    <property type="component" value="Unassembled WGS sequence"/>
</dbReference>
<protein>
    <submittedName>
        <fullName evidence="4">Spore coat protein</fullName>
    </submittedName>
</protein>
<comment type="subcellular location">
    <subcellularLocation>
        <location evidence="2">Spore coat</location>
    </subcellularLocation>
</comment>
<dbReference type="InterPro" id="IPR012347">
    <property type="entry name" value="Ferritin-like"/>
</dbReference>
<dbReference type="PANTHER" id="PTHR39183">
    <property type="entry name" value="SPORE COAT PROTEIN F-LIKE PROTEIN YHCQ"/>
    <property type="match status" value="1"/>
</dbReference>
<dbReference type="PANTHER" id="PTHR39183:SF1">
    <property type="entry name" value="SPORE COAT PROTEIN F-LIKE PROTEIN YHCQ"/>
    <property type="match status" value="1"/>
</dbReference>
<keyword evidence="5" id="KW-1185">Reference proteome</keyword>
<evidence type="ECO:0000313" key="4">
    <source>
        <dbReference type="EMBL" id="MBL4935417.1"/>
    </source>
</evidence>
<accession>A0ABS1T7U9</accession>
<keyword evidence="4" id="KW-0946">Virion</keyword>
<dbReference type="Pfam" id="PF07875">
    <property type="entry name" value="Coat_F"/>
    <property type="match status" value="1"/>
</dbReference>
<evidence type="ECO:0000313" key="5">
    <source>
        <dbReference type="Proteomes" id="UP000632377"/>
    </source>
</evidence>
<gene>
    <name evidence="4" type="ORF">JK636_06555</name>
</gene>
<organism evidence="4 5">
    <name type="scientific">Clostridium rhizosphaerae</name>
    <dbReference type="NCBI Taxonomy" id="2803861"/>
    <lineage>
        <taxon>Bacteria</taxon>
        <taxon>Bacillati</taxon>
        <taxon>Bacillota</taxon>
        <taxon>Clostridia</taxon>
        <taxon>Eubacteriales</taxon>
        <taxon>Clostridiaceae</taxon>
        <taxon>Clostridium</taxon>
    </lineage>
</organism>
<evidence type="ECO:0000256" key="3">
    <source>
        <dbReference type="ARBA" id="ARBA00024344"/>
    </source>
</evidence>
<reference evidence="4 5" key="1">
    <citation type="submission" date="2021-01" db="EMBL/GenBank/DDBJ databases">
        <title>Genome public.</title>
        <authorList>
            <person name="Liu C."/>
            <person name="Sun Q."/>
        </authorList>
    </citation>
    <scope>NUCLEOTIDE SEQUENCE [LARGE SCALE GENOMIC DNA]</scope>
    <source>
        <strain evidence="4 5">YIM B02515</strain>
    </source>
</reference>
<dbReference type="InterPro" id="IPR012851">
    <property type="entry name" value="Spore_coat_CotF-like"/>
</dbReference>
<sequence>MSWLNNFLSEDENNNNNNNNKNSFLPDKELALDMITSSKNDITMLSKAVTEAANPQLRQILTNQLNTSISEHFALSDMAMQKGWYNAFASPGQQIKQDMQEASQILQQQNK</sequence>
<dbReference type="Gene3D" id="1.20.1260.10">
    <property type="match status" value="1"/>
</dbReference>
<proteinExistence type="inferred from homology"/>
<comment type="caution">
    <text evidence="4">The sequence shown here is derived from an EMBL/GenBank/DDBJ whole genome shotgun (WGS) entry which is preliminary data.</text>
</comment>
<dbReference type="RefSeq" id="WP_021657537.1">
    <property type="nucleotide sequence ID" value="NZ_JAESWC010000002.1"/>
</dbReference>
<dbReference type="EMBL" id="JAESWC010000002">
    <property type="protein sequence ID" value="MBL4935417.1"/>
    <property type="molecule type" value="Genomic_DNA"/>
</dbReference>